<dbReference type="InterPro" id="IPR003736">
    <property type="entry name" value="PAAI_dom"/>
</dbReference>
<evidence type="ECO:0000259" key="4">
    <source>
        <dbReference type="Pfam" id="PF03061"/>
    </source>
</evidence>
<dbReference type="InterPro" id="IPR039298">
    <property type="entry name" value="ACOT13"/>
</dbReference>
<dbReference type="SUPFAM" id="SSF54637">
    <property type="entry name" value="Thioesterase/thiol ester dehydrase-isomerase"/>
    <property type="match status" value="1"/>
</dbReference>
<dbReference type="AlphaFoldDB" id="A0A2P6NZ79"/>
<keyword evidence="2" id="KW-0378">Hydrolase</keyword>
<evidence type="ECO:0000313" key="6">
    <source>
        <dbReference type="Proteomes" id="UP000241769"/>
    </source>
</evidence>
<gene>
    <name evidence="5" type="ORF">PROFUN_02113</name>
</gene>
<feature type="domain" description="Thioesterase" evidence="4">
    <location>
        <begin position="75"/>
        <end position="154"/>
    </location>
</feature>
<dbReference type="OrthoDB" id="2831072at2759"/>
<comment type="similarity">
    <text evidence="1">Belongs to the thioesterase PaaI family.</text>
</comment>
<dbReference type="Pfam" id="PF03061">
    <property type="entry name" value="4HBT"/>
    <property type="match status" value="1"/>
</dbReference>
<dbReference type="EMBL" id="MDYQ01000004">
    <property type="protein sequence ID" value="PRP89239.1"/>
    <property type="molecule type" value="Genomic_DNA"/>
</dbReference>
<dbReference type="GO" id="GO:0047617">
    <property type="term" value="F:fatty acyl-CoA hydrolase activity"/>
    <property type="evidence" value="ECO:0007669"/>
    <property type="project" value="InterPro"/>
</dbReference>
<dbReference type="NCBIfam" id="TIGR00369">
    <property type="entry name" value="unchar_dom_1"/>
    <property type="match status" value="1"/>
</dbReference>
<evidence type="ECO:0000256" key="1">
    <source>
        <dbReference type="ARBA" id="ARBA00008324"/>
    </source>
</evidence>
<dbReference type="InParanoid" id="A0A2P6NZ79"/>
<dbReference type="STRING" id="1890364.A0A2P6NZ79"/>
<dbReference type="InterPro" id="IPR006683">
    <property type="entry name" value="Thioestr_dom"/>
</dbReference>
<dbReference type="Proteomes" id="UP000241769">
    <property type="component" value="Unassembled WGS sequence"/>
</dbReference>
<feature type="region of interest" description="Disordered" evidence="3">
    <location>
        <begin position="1"/>
        <end position="26"/>
    </location>
</feature>
<name>A0A2P6NZ79_9EUKA</name>
<accession>A0A2P6NZ79</accession>
<dbReference type="PANTHER" id="PTHR21660">
    <property type="entry name" value="THIOESTERASE SUPERFAMILY MEMBER-RELATED"/>
    <property type="match status" value="1"/>
</dbReference>
<dbReference type="FunCoup" id="A0A2P6NZ79">
    <property type="interactions" value="75"/>
</dbReference>
<protein>
    <recommendedName>
        <fullName evidence="4">Thioesterase domain-containing protein</fullName>
    </recommendedName>
</protein>
<proteinExistence type="inferred from homology"/>
<reference evidence="5 6" key="1">
    <citation type="journal article" date="2018" name="Genome Biol. Evol.">
        <title>Multiple Roots of Fruiting Body Formation in Amoebozoa.</title>
        <authorList>
            <person name="Hillmann F."/>
            <person name="Forbes G."/>
            <person name="Novohradska S."/>
            <person name="Ferling I."/>
            <person name="Riege K."/>
            <person name="Groth M."/>
            <person name="Westermann M."/>
            <person name="Marz M."/>
            <person name="Spaller T."/>
            <person name="Winckler T."/>
            <person name="Schaap P."/>
            <person name="Glockner G."/>
        </authorList>
    </citation>
    <scope>NUCLEOTIDE SEQUENCE [LARGE SCALE GENOMIC DNA]</scope>
    <source>
        <strain evidence="5 6">Jena</strain>
    </source>
</reference>
<keyword evidence="6" id="KW-1185">Reference proteome</keyword>
<evidence type="ECO:0000313" key="5">
    <source>
        <dbReference type="EMBL" id="PRP89239.1"/>
    </source>
</evidence>
<evidence type="ECO:0000256" key="2">
    <source>
        <dbReference type="ARBA" id="ARBA00022801"/>
    </source>
</evidence>
<dbReference type="InterPro" id="IPR029069">
    <property type="entry name" value="HotDog_dom_sf"/>
</dbReference>
<dbReference type="CDD" id="cd03443">
    <property type="entry name" value="PaaI_thioesterase"/>
    <property type="match status" value="1"/>
</dbReference>
<evidence type="ECO:0000256" key="3">
    <source>
        <dbReference type="SAM" id="MobiDB-lite"/>
    </source>
</evidence>
<sequence>MRQTSGDGKTAQGGGKPAAKMEEDRESFEAAERFLQVIEDNKNWGKAIPHARIIQASKQQTTVELDVTKDLTNMNGVLHGGACATIIDVYTSLAIAPTATTDFWSRLGVTLTLSLITHSPAPEGCTIVIKSKILRQTKRTASIDCEITDKKTGKLIATGTHIKVDPLSGNLSRRVEFLVTLSSKGRPCRHEILTQCVAFS</sequence>
<dbReference type="PANTHER" id="PTHR21660:SF1">
    <property type="entry name" value="ACYL-COENZYME A THIOESTERASE 13"/>
    <property type="match status" value="1"/>
</dbReference>
<comment type="caution">
    <text evidence="5">The sequence shown here is derived from an EMBL/GenBank/DDBJ whole genome shotgun (WGS) entry which is preliminary data.</text>
</comment>
<dbReference type="Gene3D" id="3.10.129.10">
    <property type="entry name" value="Hotdog Thioesterase"/>
    <property type="match status" value="1"/>
</dbReference>
<organism evidence="5 6">
    <name type="scientific">Planoprotostelium fungivorum</name>
    <dbReference type="NCBI Taxonomy" id="1890364"/>
    <lineage>
        <taxon>Eukaryota</taxon>
        <taxon>Amoebozoa</taxon>
        <taxon>Evosea</taxon>
        <taxon>Variosea</taxon>
        <taxon>Cavosteliida</taxon>
        <taxon>Cavosteliaceae</taxon>
        <taxon>Planoprotostelium</taxon>
    </lineage>
</organism>